<feature type="transmembrane region" description="Helical" evidence="7">
    <location>
        <begin position="390"/>
        <end position="410"/>
    </location>
</feature>
<gene>
    <name evidence="9" type="ORF">SBRCBS47491_008718</name>
</gene>
<feature type="transmembrane region" description="Helical" evidence="7">
    <location>
        <begin position="568"/>
        <end position="587"/>
    </location>
</feature>
<feature type="transmembrane region" description="Helical" evidence="7">
    <location>
        <begin position="144"/>
        <end position="163"/>
    </location>
</feature>
<dbReference type="Pfam" id="PF06609">
    <property type="entry name" value="TRI12"/>
    <property type="match status" value="1"/>
</dbReference>
<accession>A0ABP0CP44</accession>
<dbReference type="SUPFAM" id="SSF103473">
    <property type="entry name" value="MFS general substrate transporter"/>
    <property type="match status" value="1"/>
</dbReference>
<protein>
    <recommendedName>
        <fullName evidence="8">Major facilitator superfamily (MFS) profile domain-containing protein</fullName>
    </recommendedName>
</protein>
<evidence type="ECO:0000259" key="8">
    <source>
        <dbReference type="PROSITE" id="PS50850"/>
    </source>
</evidence>
<dbReference type="InterPro" id="IPR020846">
    <property type="entry name" value="MFS_dom"/>
</dbReference>
<evidence type="ECO:0000256" key="5">
    <source>
        <dbReference type="ARBA" id="ARBA00023136"/>
    </source>
</evidence>
<dbReference type="PROSITE" id="PS50850">
    <property type="entry name" value="MFS"/>
    <property type="match status" value="1"/>
</dbReference>
<dbReference type="InterPro" id="IPR036259">
    <property type="entry name" value="MFS_trans_sf"/>
</dbReference>
<keyword evidence="5 7" id="KW-0472">Membrane</keyword>
<evidence type="ECO:0000256" key="2">
    <source>
        <dbReference type="ARBA" id="ARBA00022448"/>
    </source>
</evidence>
<dbReference type="Proteomes" id="UP001642406">
    <property type="component" value="Unassembled WGS sequence"/>
</dbReference>
<feature type="transmembrane region" description="Helical" evidence="7">
    <location>
        <begin position="442"/>
        <end position="462"/>
    </location>
</feature>
<feature type="transmembrane region" description="Helical" evidence="7">
    <location>
        <begin position="169"/>
        <end position="189"/>
    </location>
</feature>
<evidence type="ECO:0000256" key="4">
    <source>
        <dbReference type="ARBA" id="ARBA00022989"/>
    </source>
</evidence>
<reference evidence="9 10" key="1">
    <citation type="submission" date="2024-01" db="EMBL/GenBank/DDBJ databases">
        <authorList>
            <person name="Allen C."/>
            <person name="Tagirdzhanova G."/>
        </authorList>
    </citation>
    <scope>NUCLEOTIDE SEQUENCE [LARGE SCALE GENOMIC DNA]</scope>
</reference>
<feature type="domain" description="Major facilitator superfamily (MFS) profile" evidence="8">
    <location>
        <begin position="80"/>
        <end position="591"/>
    </location>
</feature>
<feature type="region of interest" description="Disordered" evidence="6">
    <location>
        <begin position="1"/>
        <end position="20"/>
    </location>
</feature>
<organism evidence="9 10">
    <name type="scientific">Sporothrix bragantina</name>
    <dbReference type="NCBI Taxonomy" id="671064"/>
    <lineage>
        <taxon>Eukaryota</taxon>
        <taxon>Fungi</taxon>
        <taxon>Dikarya</taxon>
        <taxon>Ascomycota</taxon>
        <taxon>Pezizomycotina</taxon>
        <taxon>Sordariomycetes</taxon>
        <taxon>Sordariomycetidae</taxon>
        <taxon>Ophiostomatales</taxon>
        <taxon>Ophiostomataceae</taxon>
        <taxon>Sporothrix</taxon>
    </lineage>
</organism>
<name>A0ABP0CP44_9PEZI</name>
<evidence type="ECO:0000256" key="3">
    <source>
        <dbReference type="ARBA" id="ARBA00022692"/>
    </source>
</evidence>
<feature type="transmembrane region" description="Helical" evidence="7">
    <location>
        <begin position="274"/>
        <end position="295"/>
    </location>
</feature>
<keyword evidence="3 7" id="KW-0812">Transmembrane</keyword>
<feature type="transmembrane region" description="Helical" evidence="7">
    <location>
        <begin position="349"/>
        <end position="370"/>
    </location>
</feature>
<dbReference type="PANTHER" id="PTHR23501:SF109">
    <property type="entry name" value="MAJOR FACILITATOR SUPERFAMILY (MFS) PROFILE DOMAIN-CONTAINING PROTEIN-RELATED"/>
    <property type="match status" value="1"/>
</dbReference>
<evidence type="ECO:0000256" key="1">
    <source>
        <dbReference type="ARBA" id="ARBA00004141"/>
    </source>
</evidence>
<evidence type="ECO:0000313" key="9">
    <source>
        <dbReference type="EMBL" id="CAK7233753.1"/>
    </source>
</evidence>
<keyword evidence="2" id="KW-0813">Transport</keyword>
<feature type="transmembrane region" description="Helical" evidence="7">
    <location>
        <begin position="198"/>
        <end position="215"/>
    </location>
</feature>
<dbReference type="EMBL" id="CAWUHC010000119">
    <property type="protein sequence ID" value="CAK7233753.1"/>
    <property type="molecule type" value="Genomic_DNA"/>
</dbReference>
<comment type="caution">
    <text evidence="9">The sequence shown here is derived from an EMBL/GenBank/DDBJ whole genome shotgun (WGS) entry which is preliminary data.</text>
</comment>
<proteinExistence type="predicted"/>
<evidence type="ECO:0000256" key="6">
    <source>
        <dbReference type="SAM" id="MobiDB-lite"/>
    </source>
</evidence>
<feature type="transmembrane region" description="Helical" evidence="7">
    <location>
        <begin position="235"/>
        <end position="253"/>
    </location>
</feature>
<keyword evidence="4 7" id="KW-1133">Transmembrane helix</keyword>
<keyword evidence="10" id="KW-1185">Reference proteome</keyword>
<evidence type="ECO:0000256" key="7">
    <source>
        <dbReference type="SAM" id="Phobius"/>
    </source>
</evidence>
<feature type="transmembrane region" description="Helical" evidence="7">
    <location>
        <begin position="417"/>
        <end position="436"/>
    </location>
</feature>
<evidence type="ECO:0000313" key="10">
    <source>
        <dbReference type="Proteomes" id="UP001642406"/>
    </source>
</evidence>
<dbReference type="InterPro" id="IPR005829">
    <property type="entry name" value="Sugar_transporter_CS"/>
</dbReference>
<dbReference type="PROSITE" id="PS00216">
    <property type="entry name" value="SUGAR_TRANSPORT_1"/>
    <property type="match status" value="1"/>
</dbReference>
<feature type="transmembrane region" description="Helical" evidence="7">
    <location>
        <begin position="307"/>
        <end position="328"/>
    </location>
</feature>
<comment type="subcellular location">
    <subcellularLocation>
        <location evidence="1">Membrane</location>
        <topology evidence="1">Multi-pass membrane protein</topology>
    </subcellularLocation>
</comment>
<dbReference type="PANTHER" id="PTHR23501">
    <property type="entry name" value="MAJOR FACILITATOR SUPERFAMILY"/>
    <property type="match status" value="1"/>
</dbReference>
<sequence length="623" mass="66984">MLSDDGKQPDAMAQTDRIEQVDTAEVEMGAVVSNNTTGKPPPLPQIDRMLLDKERAPEARGAFTDSVPRSYWYSWQFLGTFVAIILAKDAGSGGFSLAAPVLASINAEIGPDPAVTWVSLAWTLTQGISTLVVGRLSDVFGRRWIFIVFSAIGTAGAIWASQAQSIKQLIGATVLLGIAGGVQISYFWIISEIVPMKWRFAANSFIYVCSFTSWLGPKISYDFFTKTAAGWRGSYYLLVTLNGLSTILFWLCYHPPTFKMLHRRSALTNLLKSFDWVGLVLYTGSFVAFLIGLNWGGSSYAWKSAHVLGTLIGGIVGLGVFVGYEIWLAHRYKSVVPFVPMHFFTNLPLLAITGMTCISGSSYYGLASVWPGLVHNVWPVYSQSKTGNMLSLFVLTYLWGQVVGGAIAHFTGARKPLITSMLVAAPLLGCLVINPIDVTLTSVLMGTGSFALGIMEGVALTATTYPLRSQDEIGSAGGVTGTIRLFVSTIATAAYNTTLNNRLAVTIPGHVGPAAAAAGLPASSVPLLIQMLKGTLPAGTTVPGLTDAIMTAAKVAYRVAYSDAYRTLFFVCIAFTVPGVFLCWFVIDSDKSTDEFVAGHLHKRTDESALEGDETDETGEQRS</sequence>
<dbReference type="Gene3D" id="1.20.1250.20">
    <property type="entry name" value="MFS general substrate transporter like domains"/>
    <property type="match status" value="2"/>
</dbReference>
<dbReference type="InterPro" id="IPR010573">
    <property type="entry name" value="MFS_Str1/Tri12-like"/>
</dbReference>